<dbReference type="CDD" id="cd05230">
    <property type="entry name" value="UGD_SDR_e"/>
    <property type="match status" value="1"/>
</dbReference>
<keyword evidence="9" id="KW-0472">Membrane</keyword>
<dbReference type="EMBL" id="CP121308">
    <property type="protein sequence ID" value="WFP90091.1"/>
    <property type="molecule type" value="Genomic_DNA"/>
</dbReference>
<gene>
    <name evidence="14" type="ORF">NE863_15720</name>
    <name evidence="15" type="ORF">P4B07_16220</name>
</gene>
<evidence type="ECO:0000256" key="1">
    <source>
        <dbReference type="ARBA" id="ARBA00001911"/>
    </source>
</evidence>
<dbReference type="Pfam" id="PF01370">
    <property type="entry name" value="Epimerase"/>
    <property type="match status" value="1"/>
</dbReference>
<evidence type="ECO:0000313" key="14">
    <source>
        <dbReference type="EMBL" id="USJ22731.1"/>
    </source>
</evidence>
<dbReference type="SUPFAM" id="SSF51735">
    <property type="entry name" value="NAD(P)-binding Rossmann-fold domains"/>
    <property type="match status" value="1"/>
</dbReference>
<keyword evidence="17" id="KW-1185">Reference proteome</keyword>
<keyword evidence="3" id="KW-0812">Transmembrane</keyword>
<dbReference type="PANTHER" id="PTHR43078:SF6">
    <property type="entry name" value="UDP-GLUCURONIC ACID DECARBOXYLASE 1"/>
    <property type="match status" value="1"/>
</dbReference>
<keyword evidence="4" id="KW-0210">Decarboxylase</keyword>
<dbReference type="GO" id="GO:0042732">
    <property type="term" value="P:D-xylose metabolic process"/>
    <property type="evidence" value="ECO:0007669"/>
    <property type="project" value="InterPro"/>
</dbReference>
<evidence type="ECO:0000256" key="9">
    <source>
        <dbReference type="ARBA" id="ARBA00023136"/>
    </source>
</evidence>
<evidence type="ECO:0000256" key="5">
    <source>
        <dbReference type="ARBA" id="ARBA00022968"/>
    </source>
</evidence>
<dbReference type="Proteomes" id="UP001055460">
    <property type="component" value="Chromosome"/>
</dbReference>
<evidence type="ECO:0000256" key="8">
    <source>
        <dbReference type="ARBA" id="ARBA00023034"/>
    </source>
</evidence>
<dbReference type="InterPro" id="IPR036291">
    <property type="entry name" value="NAD(P)-bd_dom_sf"/>
</dbReference>
<keyword evidence="7" id="KW-0520">NAD</keyword>
<dbReference type="EMBL" id="CP098807">
    <property type="protein sequence ID" value="USJ22731.1"/>
    <property type="molecule type" value="Genomic_DNA"/>
</dbReference>
<dbReference type="OrthoDB" id="9801785at2"/>
<dbReference type="AlphaFoldDB" id="A0A9Q8Y6R8"/>
<dbReference type="GO" id="GO:0070403">
    <property type="term" value="F:NAD+ binding"/>
    <property type="evidence" value="ECO:0007669"/>
    <property type="project" value="InterPro"/>
</dbReference>
<evidence type="ECO:0000313" key="17">
    <source>
        <dbReference type="Proteomes" id="UP001214094"/>
    </source>
</evidence>
<dbReference type="PANTHER" id="PTHR43078">
    <property type="entry name" value="UDP-GLUCURONIC ACID DECARBOXYLASE-RELATED"/>
    <property type="match status" value="1"/>
</dbReference>
<reference evidence="14" key="1">
    <citation type="submission" date="2022-06" db="EMBL/GenBank/DDBJ databases">
        <title>Physiological and biochemical characterization and genomic elucidation of a strain of the genus Ensifer adhaerens M8 that combines arsenic oxidation and chromium reduction.</title>
        <authorList>
            <person name="Li X."/>
            <person name="Yu c."/>
        </authorList>
    </citation>
    <scope>NUCLEOTIDE SEQUENCE</scope>
    <source>
        <strain evidence="14">M8</strain>
    </source>
</reference>
<evidence type="ECO:0000256" key="2">
    <source>
        <dbReference type="ARBA" id="ARBA00004323"/>
    </source>
</evidence>
<dbReference type="Gene3D" id="3.40.50.720">
    <property type="entry name" value="NAD(P)-binding Rossmann-like Domain"/>
    <property type="match status" value="1"/>
</dbReference>
<dbReference type="GeneID" id="29517863"/>
<dbReference type="Proteomes" id="UP001214094">
    <property type="component" value="Chromosome"/>
</dbReference>
<accession>A0A9Q8Y6R8</accession>
<evidence type="ECO:0000256" key="4">
    <source>
        <dbReference type="ARBA" id="ARBA00022793"/>
    </source>
</evidence>
<reference evidence="15 17" key="2">
    <citation type="submission" date="2023-03" db="EMBL/GenBank/DDBJ databases">
        <title>Comparative genome and transcriptome analysis combination mining strategies for increasing vitamin B12 production of Ensifer adhaerens strain.</title>
        <authorList>
            <person name="Yongheng L."/>
        </authorList>
    </citation>
    <scope>NUCLEOTIDE SEQUENCE [LARGE SCALE GENOMIC DNA]</scope>
    <source>
        <strain evidence="15 17">Casida A-T305</strain>
    </source>
</reference>
<name>A0A9Q8Y6R8_ENSAD</name>
<keyword evidence="5" id="KW-0735">Signal-anchor</keyword>
<keyword evidence="11" id="KW-0456">Lyase</keyword>
<dbReference type="GO" id="GO:0005737">
    <property type="term" value="C:cytoplasm"/>
    <property type="evidence" value="ECO:0007669"/>
    <property type="project" value="TreeGrafter"/>
</dbReference>
<dbReference type="RefSeq" id="WP_082566281.1">
    <property type="nucleotide sequence ID" value="NZ_CAXURO020000001.1"/>
</dbReference>
<comment type="subcellular location">
    <subcellularLocation>
        <location evidence="2">Golgi apparatus membrane</location>
        <topology evidence="2">Single-pass type II membrane protein</topology>
    </subcellularLocation>
    <subcellularLocation>
        <location evidence="12">Golgi apparatus</location>
        <location evidence="12">Golgi stack membrane</location>
    </subcellularLocation>
</comment>
<evidence type="ECO:0000313" key="15">
    <source>
        <dbReference type="EMBL" id="WFP90091.1"/>
    </source>
</evidence>
<keyword evidence="10" id="KW-0325">Glycoprotein</keyword>
<dbReference type="InterPro" id="IPR044516">
    <property type="entry name" value="UXS-like"/>
</dbReference>
<protein>
    <submittedName>
        <fullName evidence="14">SDR family oxidoreductase</fullName>
    </submittedName>
</protein>
<dbReference type="GO" id="GO:0048040">
    <property type="term" value="F:UDP-glucuronate decarboxylase activity"/>
    <property type="evidence" value="ECO:0007669"/>
    <property type="project" value="TreeGrafter"/>
</dbReference>
<evidence type="ECO:0000256" key="11">
    <source>
        <dbReference type="ARBA" id="ARBA00023239"/>
    </source>
</evidence>
<feature type="domain" description="NAD-dependent epimerase/dehydratase" evidence="13">
    <location>
        <begin position="28"/>
        <end position="252"/>
    </location>
</feature>
<evidence type="ECO:0000256" key="6">
    <source>
        <dbReference type="ARBA" id="ARBA00022989"/>
    </source>
</evidence>
<keyword evidence="8" id="KW-0333">Golgi apparatus</keyword>
<evidence type="ECO:0000256" key="7">
    <source>
        <dbReference type="ARBA" id="ARBA00023027"/>
    </source>
</evidence>
<organism evidence="14 16">
    <name type="scientific">Ensifer adhaerens</name>
    <name type="common">Sinorhizobium morelense</name>
    <dbReference type="NCBI Taxonomy" id="106592"/>
    <lineage>
        <taxon>Bacteria</taxon>
        <taxon>Pseudomonadati</taxon>
        <taxon>Pseudomonadota</taxon>
        <taxon>Alphaproteobacteria</taxon>
        <taxon>Hyphomicrobiales</taxon>
        <taxon>Rhizobiaceae</taxon>
        <taxon>Sinorhizobium/Ensifer group</taxon>
        <taxon>Ensifer</taxon>
    </lineage>
</organism>
<dbReference type="InterPro" id="IPR001509">
    <property type="entry name" value="Epimerase_deHydtase"/>
</dbReference>
<evidence type="ECO:0000259" key="13">
    <source>
        <dbReference type="Pfam" id="PF01370"/>
    </source>
</evidence>
<evidence type="ECO:0000256" key="3">
    <source>
        <dbReference type="ARBA" id="ARBA00022692"/>
    </source>
</evidence>
<evidence type="ECO:0000256" key="10">
    <source>
        <dbReference type="ARBA" id="ARBA00023180"/>
    </source>
</evidence>
<dbReference type="FunFam" id="3.40.50.720:FF:000065">
    <property type="entry name" value="UDP-glucuronic acid decarboxylase 1"/>
    <property type="match status" value="1"/>
</dbReference>
<comment type="cofactor">
    <cofactor evidence="1">
        <name>NAD(+)</name>
        <dbReference type="ChEBI" id="CHEBI:57540"/>
    </cofactor>
</comment>
<evidence type="ECO:0000313" key="16">
    <source>
        <dbReference type="Proteomes" id="UP001055460"/>
    </source>
</evidence>
<evidence type="ECO:0000256" key="12">
    <source>
        <dbReference type="ARBA" id="ARBA00037859"/>
    </source>
</evidence>
<proteinExistence type="predicted"/>
<keyword evidence="6" id="KW-1133">Transmembrane helix</keyword>
<sequence length="346" mass="37960">MRKVVTGPLSVVGQREFLKKIAGIPKRILVTGGSGFLGSHICERLISLGHTVICLDNFSTGRRENLSHLAQDPHLHIIDHDVRKPYLIDADVIFNFASPASPPDYQADPVGTLMTNVLGALHALENAKATGATVIQSSTSEVYGDPLTSPQRETYFGNVNTIGPRACYDEGKRSAETLFFDYHRTYGVKIKVARIFNTYGPRMRPDDGRVISNFVVQALQGKDLTIYGDGHQTRSFCYVDDLIDGFLRLSVSADPCTGPINLGNPGEFTVLELARMVLSMTGSRSRIVHLAAATDDPRQRRPDITQARGELAWEPKVMLREGLERTIAHFDERLSAAGRAVAGEAV</sequence>